<dbReference type="Gene3D" id="1.10.1170.10">
    <property type="entry name" value="Inhibitor Of Apoptosis Protein (2mihbC-IAP-1), Chain A"/>
    <property type="match status" value="1"/>
</dbReference>
<sequence length="158" mass="18457">MKIYDVNNSMDMLTSLNQKFGSAGRLKTFKNWPFNHDVRCNPKAMADAGFFAVDDPEEPDLAECFFCGKQLDGWEATDDPWEEHKSHQANCAYVKLNKTTENEWTINETFALLKEYYRNQGNQRVKSLKDNWNDEMKLLTAEIPQLLQKSRKNKKILK</sequence>
<dbReference type="CTD" id="42077"/>
<keyword evidence="2" id="KW-0862">Zinc</keyword>
<evidence type="ECO:0000256" key="3">
    <source>
        <dbReference type="SAM" id="Coils"/>
    </source>
</evidence>
<keyword evidence="3" id="KW-0175">Coiled coil</keyword>
<gene>
    <name evidence="5" type="primary">Det</name>
</gene>
<dbReference type="RefSeq" id="XP_011314491.1">
    <property type="nucleotide sequence ID" value="XM_011316189.1"/>
</dbReference>
<dbReference type="KEGG" id="fas:105273638"/>
<feature type="coiled-coil region" evidence="3">
    <location>
        <begin position="122"/>
        <end position="149"/>
    </location>
</feature>
<protein>
    <submittedName>
        <fullName evidence="5">Baculoviral IAP repeat-containing protein 5</fullName>
    </submittedName>
</protein>
<dbReference type="Pfam" id="PF00653">
    <property type="entry name" value="BIR"/>
    <property type="match status" value="1"/>
</dbReference>
<name>A0A9R1UBL3_9HYME</name>
<dbReference type="GO" id="GO:0046872">
    <property type="term" value="F:metal ion binding"/>
    <property type="evidence" value="ECO:0007669"/>
    <property type="project" value="UniProtKB-KW"/>
</dbReference>
<keyword evidence="4" id="KW-1185">Reference proteome</keyword>
<dbReference type="Proteomes" id="UP000694866">
    <property type="component" value="Unplaced"/>
</dbReference>
<evidence type="ECO:0000313" key="5">
    <source>
        <dbReference type="RefSeq" id="XP_011314491.1"/>
    </source>
</evidence>
<dbReference type="InterPro" id="IPR051190">
    <property type="entry name" value="Baculoviral_IAP"/>
</dbReference>
<dbReference type="AlphaFoldDB" id="A0A9R1UBL3"/>
<dbReference type="SMART" id="SM00238">
    <property type="entry name" value="BIR"/>
    <property type="match status" value="1"/>
</dbReference>
<keyword evidence="1" id="KW-0479">Metal-binding</keyword>
<evidence type="ECO:0000313" key="4">
    <source>
        <dbReference type="Proteomes" id="UP000694866"/>
    </source>
</evidence>
<dbReference type="CDD" id="cd00022">
    <property type="entry name" value="BIR"/>
    <property type="match status" value="1"/>
</dbReference>
<proteinExistence type="predicted"/>
<dbReference type="PANTHER" id="PTHR46771">
    <property type="entry name" value="DETERIN"/>
    <property type="match status" value="1"/>
</dbReference>
<dbReference type="OrthoDB" id="2196114at2759"/>
<dbReference type="InterPro" id="IPR001370">
    <property type="entry name" value="BIR_rpt"/>
</dbReference>
<evidence type="ECO:0000256" key="2">
    <source>
        <dbReference type="ARBA" id="ARBA00022833"/>
    </source>
</evidence>
<dbReference type="SUPFAM" id="SSF57924">
    <property type="entry name" value="Inhibitor of apoptosis (IAP) repeat"/>
    <property type="match status" value="1"/>
</dbReference>
<evidence type="ECO:0000256" key="1">
    <source>
        <dbReference type="ARBA" id="ARBA00022723"/>
    </source>
</evidence>
<dbReference type="PROSITE" id="PS50143">
    <property type="entry name" value="BIR_REPEAT_2"/>
    <property type="match status" value="1"/>
</dbReference>
<accession>A0A9R1UBL3</accession>
<dbReference type="GeneID" id="105273638"/>
<reference evidence="5" key="1">
    <citation type="submission" date="2025-08" db="UniProtKB">
        <authorList>
            <consortium name="RefSeq"/>
        </authorList>
    </citation>
    <scope>IDENTIFICATION</scope>
    <source>
        <strain evidence="5">USDA-PBARC FA_bdor</strain>
        <tissue evidence="5">Whole organism</tissue>
    </source>
</reference>
<organism evidence="4 5">
    <name type="scientific">Fopius arisanus</name>
    <dbReference type="NCBI Taxonomy" id="64838"/>
    <lineage>
        <taxon>Eukaryota</taxon>
        <taxon>Metazoa</taxon>
        <taxon>Ecdysozoa</taxon>
        <taxon>Arthropoda</taxon>
        <taxon>Hexapoda</taxon>
        <taxon>Insecta</taxon>
        <taxon>Pterygota</taxon>
        <taxon>Neoptera</taxon>
        <taxon>Endopterygota</taxon>
        <taxon>Hymenoptera</taxon>
        <taxon>Apocrita</taxon>
        <taxon>Ichneumonoidea</taxon>
        <taxon>Braconidae</taxon>
        <taxon>Opiinae</taxon>
        <taxon>Fopius</taxon>
    </lineage>
</organism>
<dbReference type="PANTHER" id="PTHR46771:SF5">
    <property type="entry name" value="DETERIN"/>
    <property type="match status" value="1"/>
</dbReference>